<gene>
    <name evidence="2" type="ORF">AAG570_004168</name>
</gene>
<organism evidence="2 3">
    <name type="scientific">Ranatra chinensis</name>
    <dbReference type="NCBI Taxonomy" id="642074"/>
    <lineage>
        <taxon>Eukaryota</taxon>
        <taxon>Metazoa</taxon>
        <taxon>Ecdysozoa</taxon>
        <taxon>Arthropoda</taxon>
        <taxon>Hexapoda</taxon>
        <taxon>Insecta</taxon>
        <taxon>Pterygota</taxon>
        <taxon>Neoptera</taxon>
        <taxon>Paraneoptera</taxon>
        <taxon>Hemiptera</taxon>
        <taxon>Heteroptera</taxon>
        <taxon>Panheteroptera</taxon>
        <taxon>Nepomorpha</taxon>
        <taxon>Nepidae</taxon>
        <taxon>Ranatrinae</taxon>
        <taxon>Ranatra</taxon>
    </lineage>
</organism>
<sequence length="278" mass="31311">MENQYQPKRFADNKSDEEMVFSYPMVSAQEQVGKLHQMDTEYERTLKKRSDPDEGALAEERDDGRSMYVLVPLDQLRKRDLNFTPPMEFDIDLKPMKSRTETLVDNRNEYVPSRTACHVVEPGAAPPMKPVSLKMTITNLLPPAEARGSKPLLMKNSSTVDSRGTLTVALDIKQCESSVQTPTMDETETGRERPCPPKLTEYPETLVENQGPAHLRKVQPEGGCLTLDNGLQPHFFGGLESIPLVNLPHYLALTPLLWTLSRKLTLRAPDTFSPPSEF</sequence>
<feature type="region of interest" description="Disordered" evidence="1">
    <location>
        <begin position="178"/>
        <end position="198"/>
    </location>
</feature>
<name>A0ABD0YHI7_9HEMI</name>
<keyword evidence="3" id="KW-1185">Reference proteome</keyword>
<dbReference type="EMBL" id="JBFDAA010000015">
    <property type="protein sequence ID" value="KAL1117853.1"/>
    <property type="molecule type" value="Genomic_DNA"/>
</dbReference>
<evidence type="ECO:0000256" key="1">
    <source>
        <dbReference type="SAM" id="MobiDB-lite"/>
    </source>
</evidence>
<protein>
    <submittedName>
        <fullName evidence="2">Uncharacterized protein</fullName>
    </submittedName>
</protein>
<accession>A0ABD0YHI7</accession>
<evidence type="ECO:0000313" key="3">
    <source>
        <dbReference type="Proteomes" id="UP001558652"/>
    </source>
</evidence>
<dbReference type="AlphaFoldDB" id="A0ABD0YHI7"/>
<dbReference type="Proteomes" id="UP001558652">
    <property type="component" value="Unassembled WGS sequence"/>
</dbReference>
<reference evidence="2 3" key="1">
    <citation type="submission" date="2024-07" db="EMBL/GenBank/DDBJ databases">
        <title>Chromosome-level genome assembly of the water stick insect Ranatra chinensis (Heteroptera: Nepidae).</title>
        <authorList>
            <person name="Liu X."/>
        </authorList>
    </citation>
    <scope>NUCLEOTIDE SEQUENCE [LARGE SCALE GENOMIC DNA]</scope>
    <source>
        <strain evidence="2">Cailab_2021Rc</strain>
        <tissue evidence="2">Muscle</tissue>
    </source>
</reference>
<comment type="caution">
    <text evidence="2">The sequence shown here is derived from an EMBL/GenBank/DDBJ whole genome shotgun (WGS) entry which is preliminary data.</text>
</comment>
<proteinExistence type="predicted"/>
<evidence type="ECO:0000313" key="2">
    <source>
        <dbReference type="EMBL" id="KAL1117853.1"/>
    </source>
</evidence>